<feature type="region of interest" description="Disordered" evidence="1">
    <location>
        <begin position="116"/>
        <end position="136"/>
    </location>
</feature>
<organism evidence="2 3">
    <name type="scientific">Burkholderia pseudomallei (strain 1710b)</name>
    <dbReference type="NCBI Taxonomy" id="320372"/>
    <lineage>
        <taxon>Bacteria</taxon>
        <taxon>Pseudomonadati</taxon>
        <taxon>Pseudomonadota</taxon>
        <taxon>Betaproteobacteria</taxon>
        <taxon>Burkholderiales</taxon>
        <taxon>Burkholderiaceae</taxon>
        <taxon>Burkholderia</taxon>
        <taxon>pseudomallei group</taxon>
    </lineage>
</organism>
<feature type="compositionally biased region" description="Basic residues" evidence="1">
    <location>
        <begin position="14"/>
        <end position="26"/>
    </location>
</feature>
<dbReference type="AlphaFoldDB" id="Q3JV83"/>
<dbReference type="KEGG" id="bpm:BURPS1710b_1109"/>
<reference evidence="2 3" key="1">
    <citation type="submission" date="2005-09" db="EMBL/GenBank/DDBJ databases">
        <authorList>
            <person name="Woods D.E."/>
            <person name="Nierman W.C."/>
        </authorList>
    </citation>
    <scope>NUCLEOTIDE SEQUENCE [LARGE SCALE GENOMIC DNA]</scope>
    <source>
        <strain evidence="2 3">1710b</strain>
    </source>
</reference>
<dbReference type="EMBL" id="CP000124">
    <property type="protein sequence ID" value="ABA48963.1"/>
    <property type="molecule type" value="Genomic_DNA"/>
</dbReference>
<proteinExistence type="predicted"/>
<dbReference type="HOGENOM" id="CLU_480358_0_0_4"/>
<feature type="region of interest" description="Disordered" evidence="1">
    <location>
        <begin position="1"/>
        <end position="32"/>
    </location>
</feature>
<protein>
    <submittedName>
        <fullName evidence="2">Uncharacterized protein</fullName>
    </submittedName>
</protein>
<feature type="region of interest" description="Disordered" evidence="1">
    <location>
        <begin position="65"/>
        <end position="84"/>
    </location>
</feature>
<feature type="compositionally biased region" description="Low complexity" evidence="1">
    <location>
        <begin position="1"/>
        <end position="13"/>
    </location>
</feature>
<dbReference type="Proteomes" id="UP000002700">
    <property type="component" value="Chromosome I"/>
</dbReference>
<evidence type="ECO:0000313" key="2">
    <source>
        <dbReference type="EMBL" id="ABA48963.1"/>
    </source>
</evidence>
<sequence length="567" mass="64990">MQARATRQAARPPAARRRRPARKRARAPACRAAREPARASCPACRPCLPCLPCPACRPSLGLRQTRRARKATRRPPPARSKGNVCATSIDSRVVEAEVPTIHQSARTLHFACGQRAHARHQNETPRRPRGPPGCRSTSAMPMRLLHVFDQHLTEARARHLRRAFHQAREVVRDALLLDRLLHRGNDHVGRFGPAEVAQHHFGRQDFRTRVHVILARVLRRRAVRRFEHRDRIRQVRARRDADAADLRGERVRDVVAVQVQRRDHVVFGRAQQDLLQERVGDRILDHDLVARLRVLELHPRAAVDQLGAEFLLRERIAGVTERTFRELHDVALVDERDRLAVVVDRVLDRLAHEALGAFLRHGLDADARGLREADLLHAHLFLQELDDLLRLLGFGRPFDAGVDVFRVLAEDDHVGLLRLAHGRRHALEVLDRAQADVQVELLTQRDVQRADAAADRGRERPLDRHDVFLQHLQRLFRQPHVRAVDLRRLLAGVDLHPVNLLLAAVRLLDRRVDDLDHHRRDVEARAVALDVRDDRLIGNVEREILVDGDLVTAFRNLDVLIRHDRLQ</sequence>
<dbReference type="EnsemblBacteria" id="ABA48963">
    <property type="protein sequence ID" value="ABA48963"/>
    <property type="gene ID" value="BURPS1710b_1109"/>
</dbReference>
<evidence type="ECO:0000256" key="1">
    <source>
        <dbReference type="SAM" id="MobiDB-lite"/>
    </source>
</evidence>
<gene>
    <name evidence="2" type="ordered locus">BURPS1710b_1109</name>
</gene>
<accession>Q3JV83</accession>
<evidence type="ECO:0000313" key="3">
    <source>
        <dbReference type="Proteomes" id="UP000002700"/>
    </source>
</evidence>
<name>Q3JV83_BURP1</name>